<protein>
    <recommendedName>
        <fullName evidence="1">Endonuclease/exonuclease/phosphatase domain-containing protein</fullName>
    </recommendedName>
</protein>
<sequence>MHTDGVSGAIAAGDFNVIRPFDNSPHSDNGLKDAYLYLGGQENRDGGYTWGQQALPAPRERFGCSRMDNVYFCGGSLKLLSFKRLGADVELHEQEKEQRDQLLSLGFEKPWITDHLGVKAMFNLTNGLHL</sequence>
<dbReference type="Pfam" id="PF03372">
    <property type="entry name" value="Exo_endo_phos"/>
    <property type="match status" value="1"/>
</dbReference>
<reference evidence="2 3" key="1">
    <citation type="submission" date="2018-06" db="EMBL/GenBank/DDBJ databases">
        <title>Complete Genomes of Monosporascus.</title>
        <authorList>
            <person name="Robinson A.J."/>
            <person name="Natvig D.O."/>
        </authorList>
    </citation>
    <scope>NUCLEOTIDE SEQUENCE [LARGE SCALE GENOMIC DNA]</scope>
    <source>
        <strain evidence="2 3">CBS 609.92</strain>
    </source>
</reference>
<evidence type="ECO:0000313" key="3">
    <source>
        <dbReference type="Proteomes" id="UP000294003"/>
    </source>
</evidence>
<comment type="caution">
    <text evidence="2">The sequence shown here is derived from an EMBL/GenBank/DDBJ whole genome shotgun (WGS) entry which is preliminary data.</text>
</comment>
<name>A0ABY0H8E3_9PEZI</name>
<accession>A0ABY0H8E3</accession>
<proteinExistence type="predicted"/>
<dbReference type="Gene3D" id="3.60.10.10">
    <property type="entry name" value="Endonuclease/exonuclease/phosphatase"/>
    <property type="match status" value="1"/>
</dbReference>
<keyword evidence="3" id="KW-1185">Reference proteome</keyword>
<evidence type="ECO:0000259" key="1">
    <source>
        <dbReference type="Pfam" id="PF03372"/>
    </source>
</evidence>
<dbReference type="EMBL" id="QJNS01000170">
    <property type="protein sequence ID" value="RYO84158.1"/>
    <property type="molecule type" value="Genomic_DNA"/>
</dbReference>
<gene>
    <name evidence="2" type="ORF">DL762_005800</name>
</gene>
<dbReference type="InterPro" id="IPR036691">
    <property type="entry name" value="Endo/exonu/phosph_ase_sf"/>
</dbReference>
<dbReference type="InterPro" id="IPR005135">
    <property type="entry name" value="Endo/exonuclease/phosphatase"/>
</dbReference>
<organism evidence="2 3">
    <name type="scientific">Monosporascus cannonballus</name>
    <dbReference type="NCBI Taxonomy" id="155416"/>
    <lineage>
        <taxon>Eukaryota</taxon>
        <taxon>Fungi</taxon>
        <taxon>Dikarya</taxon>
        <taxon>Ascomycota</taxon>
        <taxon>Pezizomycotina</taxon>
        <taxon>Sordariomycetes</taxon>
        <taxon>Xylariomycetidae</taxon>
        <taxon>Xylariales</taxon>
        <taxon>Xylariales incertae sedis</taxon>
        <taxon>Monosporascus</taxon>
    </lineage>
</organism>
<feature type="domain" description="Endonuclease/exonuclease/phosphatase" evidence="1">
    <location>
        <begin position="9"/>
        <end position="115"/>
    </location>
</feature>
<dbReference type="Proteomes" id="UP000294003">
    <property type="component" value="Unassembled WGS sequence"/>
</dbReference>
<evidence type="ECO:0000313" key="2">
    <source>
        <dbReference type="EMBL" id="RYO84158.1"/>
    </source>
</evidence>
<dbReference type="SUPFAM" id="SSF56219">
    <property type="entry name" value="DNase I-like"/>
    <property type="match status" value="1"/>
</dbReference>